<dbReference type="Pfam" id="PF08241">
    <property type="entry name" value="Methyltransf_11"/>
    <property type="match status" value="1"/>
</dbReference>
<dbReference type="InterPro" id="IPR029063">
    <property type="entry name" value="SAM-dependent_MTases_sf"/>
</dbReference>
<comment type="pathway">
    <text evidence="2 8">Cofactor biosynthesis; biotin biosynthesis.</text>
</comment>
<organism evidence="11 12">
    <name type="scientific">Rivihabitans pingtungensis</name>
    <dbReference type="NCBI Taxonomy" id="1054498"/>
    <lineage>
        <taxon>Bacteria</taxon>
        <taxon>Pseudomonadati</taxon>
        <taxon>Pseudomonadota</taxon>
        <taxon>Betaproteobacteria</taxon>
        <taxon>Neisseriales</taxon>
        <taxon>Aquaspirillaceae</taxon>
        <taxon>Rivihabitans</taxon>
    </lineage>
</organism>
<dbReference type="GO" id="GO:0032259">
    <property type="term" value="P:methylation"/>
    <property type="evidence" value="ECO:0007669"/>
    <property type="project" value="UniProtKB-KW"/>
</dbReference>
<keyword evidence="4 8" id="KW-0489">Methyltransferase</keyword>
<evidence type="ECO:0000313" key="11">
    <source>
        <dbReference type="EMBL" id="PXX75888.1"/>
    </source>
</evidence>
<gene>
    <name evidence="8" type="primary">bioC</name>
    <name evidence="11" type="ORF">DFR34_12428</name>
</gene>
<dbReference type="NCBIfam" id="TIGR02072">
    <property type="entry name" value="BioC"/>
    <property type="match status" value="1"/>
</dbReference>
<sequence>MTEPFYTDKSRVRDAFDRAAHSYDGAAVLQREVSDRMGERLDYIRHAPQRILDAGSGTGYGAVGLRSRYPDAQVIELDLAPSMLRVSRDKQASAPRGGLLGRLFRRAEPWQLCADIERLPLAAGSVDMIWSNLAIQWVNTPDAVFAEFHRALRVDGLLMFSTLGPDTLNELNRAFAGVDRHTHVNRFIDMHDIGDALVRAGFATPVMDMEKIVLTYDDIKAVMHDLKAIGAHNVTHGRKTGLMGKTAWRDISARYDAMRRDGKLPATYEVVYGHAWKPAQRPSRKLDDGSQVIEFQPRPNLS</sequence>
<dbReference type="Proteomes" id="UP000247555">
    <property type="component" value="Unassembled WGS sequence"/>
</dbReference>
<evidence type="ECO:0000256" key="4">
    <source>
        <dbReference type="ARBA" id="ARBA00022603"/>
    </source>
</evidence>
<evidence type="ECO:0000256" key="2">
    <source>
        <dbReference type="ARBA" id="ARBA00004746"/>
    </source>
</evidence>
<feature type="domain" description="Methyltransferase type 11" evidence="10">
    <location>
        <begin position="52"/>
        <end position="160"/>
    </location>
</feature>
<dbReference type="RefSeq" id="WP_110391781.1">
    <property type="nucleotide sequence ID" value="NZ_CALCOA010000178.1"/>
</dbReference>
<evidence type="ECO:0000256" key="8">
    <source>
        <dbReference type="HAMAP-Rule" id="MF_00835"/>
    </source>
</evidence>
<evidence type="ECO:0000256" key="9">
    <source>
        <dbReference type="SAM" id="MobiDB-lite"/>
    </source>
</evidence>
<proteinExistence type="inferred from homology"/>
<evidence type="ECO:0000256" key="6">
    <source>
        <dbReference type="ARBA" id="ARBA00022691"/>
    </source>
</evidence>
<dbReference type="OrthoDB" id="9760689at2"/>
<keyword evidence="5 8" id="KW-0808">Transferase</keyword>
<name>A0A318KF79_9NEIS</name>
<dbReference type="AlphaFoldDB" id="A0A318KF79"/>
<comment type="function">
    <text evidence="8">Converts the free carboxyl group of a malonyl-thioester to its methyl ester by transfer of a methyl group from S-adenosyl-L-methionine (SAM). It allows to synthesize pimeloyl-ACP via the fatty acid synthetic pathway.</text>
</comment>
<dbReference type="EMBL" id="QJKI01000024">
    <property type="protein sequence ID" value="PXX75888.1"/>
    <property type="molecule type" value="Genomic_DNA"/>
</dbReference>
<dbReference type="GO" id="GO:0010340">
    <property type="term" value="F:carboxyl-O-methyltransferase activity"/>
    <property type="evidence" value="ECO:0007669"/>
    <property type="project" value="UniProtKB-UniRule"/>
</dbReference>
<keyword evidence="6 8" id="KW-0949">S-adenosyl-L-methionine</keyword>
<evidence type="ECO:0000259" key="10">
    <source>
        <dbReference type="Pfam" id="PF08241"/>
    </source>
</evidence>
<dbReference type="HAMAP" id="MF_00835">
    <property type="entry name" value="BioC"/>
    <property type="match status" value="1"/>
</dbReference>
<comment type="catalytic activity">
    <reaction evidence="1 8">
        <text>malonyl-[ACP] + S-adenosyl-L-methionine = malonyl-[ACP] methyl ester + S-adenosyl-L-homocysteine</text>
        <dbReference type="Rhea" id="RHEA:17105"/>
        <dbReference type="Rhea" id="RHEA-COMP:9623"/>
        <dbReference type="Rhea" id="RHEA-COMP:9954"/>
        <dbReference type="ChEBI" id="CHEBI:57856"/>
        <dbReference type="ChEBI" id="CHEBI:59789"/>
        <dbReference type="ChEBI" id="CHEBI:78449"/>
        <dbReference type="ChEBI" id="CHEBI:78845"/>
        <dbReference type="EC" id="2.1.1.197"/>
    </reaction>
</comment>
<dbReference type="GO" id="GO:0102130">
    <property type="term" value="F:malonyl-CoA methyltransferase activity"/>
    <property type="evidence" value="ECO:0007669"/>
    <property type="project" value="UniProtKB-EC"/>
</dbReference>
<evidence type="ECO:0000313" key="12">
    <source>
        <dbReference type="Proteomes" id="UP000247555"/>
    </source>
</evidence>
<dbReference type="PANTHER" id="PTHR13090">
    <property type="entry name" value="ARGININE-HYDROXYLASE NDUFAF5, MITOCHONDRIAL"/>
    <property type="match status" value="1"/>
</dbReference>
<comment type="caution">
    <text evidence="11">The sequence shown here is derived from an EMBL/GenBank/DDBJ whole genome shotgun (WGS) entry which is preliminary data.</text>
</comment>
<dbReference type="EC" id="2.1.1.197" evidence="3 8"/>
<evidence type="ECO:0000256" key="7">
    <source>
        <dbReference type="ARBA" id="ARBA00022756"/>
    </source>
</evidence>
<dbReference type="Gene3D" id="3.40.50.150">
    <property type="entry name" value="Vaccinia Virus protein VP39"/>
    <property type="match status" value="1"/>
</dbReference>
<dbReference type="InterPro" id="IPR011814">
    <property type="entry name" value="BioC"/>
</dbReference>
<keyword evidence="7 8" id="KW-0093">Biotin biosynthesis</keyword>
<dbReference type="CDD" id="cd02440">
    <property type="entry name" value="AdoMet_MTases"/>
    <property type="match status" value="1"/>
</dbReference>
<feature type="region of interest" description="Disordered" evidence="9">
    <location>
        <begin position="280"/>
        <end position="302"/>
    </location>
</feature>
<reference evidence="11 12" key="1">
    <citation type="submission" date="2018-05" db="EMBL/GenBank/DDBJ databases">
        <title>Genomic Encyclopedia of Type Strains, Phase IV (KMG-IV): sequencing the most valuable type-strain genomes for metagenomic binning, comparative biology and taxonomic classification.</title>
        <authorList>
            <person name="Goeker M."/>
        </authorList>
    </citation>
    <scope>NUCLEOTIDE SEQUENCE [LARGE SCALE GENOMIC DNA]</scope>
    <source>
        <strain evidence="11 12">DSM 29661</strain>
    </source>
</reference>
<accession>A0A318KF79</accession>
<dbReference type="SUPFAM" id="SSF53335">
    <property type="entry name" value="S-adenosyl-L-methionine-dependent methyltransferases"/>
    <property type="match status" value="1"/>
</dbReference>
<dbReference type="InterPro" id="IPR050602">
    <property type="entry name" value="Malonyl-ACP_OMT"/>
</dbReference>
<dbReference type="GO" id="GO:0008757">
    <property type="term" value="F:S-adenosylmethionine-dependent methyltransferase activity"/>
    <property type="evidence" value="ECO:0007669"/>
    <property type="project" value="InterPro"/>
</dbReference>
<protein>
    <recommendedName>
        <fullName evidence="3 8">Malonyl-[acyl-carrier protein] O-methyltransferase</fullName>
        <shortName evidence="8">Malonyl-ACP O-methyltransferase</shortName>
        <ecNumber evidence="3 8">2.1.1.197</ecNumber>
    </recommendedName>
    <alternativeName>
        <fullName evidence="8">Biotin synthesis protein BioC</fullName>
    </alternativeName>
</protein>
<dbReference type="UniPathway" id="UPA00078"/>
<dbReference type="InterPro" id="IPR013216">
    <property type="entry name" value="Methyltransf_11"/>
</dbReference>
<evidence type="ECO:0000256" key="5">
    <source>
        <dbReference type="ARBA" id="ARBA00022679"/>
    </source>
</evidence>
<dbReference type="GO" id="GO:0009102">
    <property type="term" value="P:biotin biosynthetic process"/>
    <property type="evidence" value="ECO:0007669"/>
    <property type="project" value="UniProtKB-UniRule"/>
</dbReference>
<dbReference type="PANTHER" id="PTHR13090:SF1">
    <property type="entry name" value="ARGININE-HYDROXYLASE NDUFAF5, MITOCHONDRIAL"/>
    <property type="match status" value="1"/>
</dbReference>
<keyword evidence="12" id="KW-1185">Reference proteome</keyword>
<evidence type="ECO:0000256" key="3">
    <source>
        <dbReference type="ARBA" id="ARBA00012327"/>
    </source>
</evidence>
<evidence type="ECO:0000256" key="1">
    <source>
        <dbReference type="ARBA" id="ARBA00000852"/>
    </source>
</evidence>
<comment type="similarity">
    <text evidence="8">Belongs to the methyltransferase superfamily.</text>
</comment>